<protein>
    <submittedName>
        <fullName evidence="3">Uncharacterized protein</fullName>
    </submittedName>
</protein>
<feature type="coiled-coil region" evidence="1">
    <location>
        <begin position="141"/>
        <end position="228"/>
    </location>
</feature>
<dbReference type="OrthoDB" id="6345572at2759"/>
<reference evidence="3" key="1">
    <citation type="submission" date="2020-11" db="EMBL/GenBank/DDBJ databases">
        <authorList>
            <person name="Tran Van P."/>
        </authorList>
    </citation>
    <scope>NUCLEOTIDE SEQUENCE</scope>
</reference>
<name>A0A7R8ZNE1_9CRUS</name>
<evidence type="ECO:0000313" key="3">
    <source>
        <dbReference type="EMBL" id="CAD7228151.1"/>
    </source>
</evidence>
<dbReference type="EMBL" id="OB661407">
    <property type="protein sequence ID" value="CAD7228151.1"/>
    <property type="molecule type" value="Genomic_DNA"/>
</dbReference>
<evidence type="ECO:0000256" key="1">
    <source>
        <dbReference type="SAM" id="Coils"/>
    </source>
</evidence>
<feature type="compositionally biased region" description="Low complexity" evidence="2">
    <location>
        <begin position="1"/>
        <end position="16"/>
    </location>
</feature>
<dbReference type="AlphaFoldDB" id="A0A7R8ZNE1"/>
<organism evidence="3">
    <name type="scientific">Cyprideis torosa</name>
    <dbReference type="NCBI Taxonomy" id="163714"/>
    <lineage>
        <taxon>Eukaryota</taxon>
        <taxon>Metazoa</taxon>
        <taxon>Ecdysozoa</taxon>
        <taxon>Arthropoda</taxon>
        <taxon>Crustacea</taxon>
        <taxon>Oligostraca</taxon>
        <taxon>Ostracoda</taxon>
        <taxon>Podocopa</taxon>
        <taxon>Podocopida</taxon>
        <taxon>Cytherocopina</taxon>
        <taxon>Cytheroidea</taxon>
        <taxon>Cytherideidae</taxon>
        <taxon>Cyprideis</taxon>
    </lineage>
</organism>
<feature type="region of interest" description="Disordered" evidence="2">
    <location>
        <begin position="1"/>
        <end position="55"/>
    </location>
</feature>
<feature type="region of interest" description="Disordered" evidence="2">
    <location>
        <begin position="639"/>
        <end position="718"/>
    </location>
</feature>
<gene>
    <name evidence="3" type="ORF">CTOB1V02_LOCUS6040</name>
</gene>
<evidence type="ECO:0000256" key="2">
    <source>
        <dbReference type="SAM" id="MobiDB-lite"/>
    </source>
</evidence>
<feature type="compositionally biased region" description="Acidic residues" evidence="2">
    <location>
        <begin position="17"/>
        <end position="38"/>
    </location>
</feature>
<accession>A0A7R8ZNE1</accession>
<proteinExistence type="predicted"/>
<sequence length="718" mass="81174">MDSTSSSASSSSTSSSSEEDGNDDSADDDFSTDGDEEEKPQCESGRSSDDEAEEGGVDDVVFQAKQKMVLDGLAQATRDLVGWTLKEDVSQLSSLRRHAGSVCMKCSRNRGLPTSYSFRKQTCRKDVAVNTCALLAGFLQREQLQRLASDELERLNRTESRNLAEKTRVEKELETDAKVLEGMEENLAMKMELIKKLYSQKEETAKVLRALESTYSKAKAELVKAIGEGKETTDLEKRVEVAQQRLKETLLAADVSGRLCNEEKAIREMTSQMEAIRLRLGAVREKKVRIDRDCDRERKRKQELRIILSRVQKLDDLEQYPWSELDSLERKLEVANQRLREVSEREAKKGLDLARVERALGNPPGEEEDELQREEIDTLRNVREDLILKRQTLDREASQSATVSFSEERRLVELDEAVEAVDRAIEIKNGILCSREDPFRSRDSKFPGADAEEGSLLAGLLRLAPSECKALLRSYFLKVVDLRTDFRGQEAHLLELENQLEEQSRYVQELSTALHAANIEKERRVILIQKEYEDRIASLLTQVHGDCSPRVNHDVGELMWGEAISLTQNDACIMWTLRKVNGVSHTSGACDREDDKGLLREEQRKIRVLERDLAHYRQSSKEYKRRLKELLDERRFHSREYEERVSSPKDTPGTGGVIPASRLLPLTEATPRRQISHTRVTREGNKLILTGGGSSAESGVGLSPKGLLGVPSGGRSRR</sequence>
<keyword evidence="1" id="KW-0175">Coiled coil</keyword>